<protein>
    <submittedName>
        <fullName evidence="1">Uncharacterized protein</fullName>
    </submittedName>
</protein>
<evidence type="ECO:0000313" key="1">
    <source>
        <dbReference type="EMBL" id="PNR98830.1"/>
    </source>
</evidence>
<evidence type="ECO:0000313" key="2">
    <source>
        <dbReference type="Proteomes" id="UP000236604"/>
    </source>
</evidence>
<dbReference type="RefSeq" id="WP_103077398.1">
    <property type="nucleotide sequence ID" value="NZ_AZRN01000032.1"/>
</dbReference>
<accession>A0A2K1P7Q8</accession>
<dbReference type="AlphaFoldDB" id="A0A2K1P7Q8"/>
<keyword evidence="2" id="KW-1185">Reference proteome</keyword>
<organism evidence="1 2">
    <name type="scientific">Petrotoga mexicana DSM 14811</name>
    <dbReference type="NCBI Taxonomy" id="1122954"/>
    <lineage>
        <taxon>Bacteria</taxon>
        <taxon>Thermotogati</taxon>
        <taxon>Thermotogota</taxon>
        <taxon>Thermotogae</taxon>
        <taxon>Petrotogales</taxon>
        <taxon>Petrotogaceae</taxon>
        <taxon>Petrotoga</taxon>
    </lineage>
</organism>
<dbReference type="EMBL" id="AZRN01000032">
    <property type="protein sequence ID" value="PNR98830.1"/>
    <property type="molecule type" value="Genomic_DNA"/>
</dbReference>
<reference evidence="1 2" key="1">
    <citation type="submission" date="2013-12" db="EMBL/GenBank/DDBJ databases">
        <title>Comparative genomics of Petrotoga isolates.</title>
        <authorList>
            <person name="Nesbo C.L."/>
            <person name="Charchuk R."/>
            <person name="Chow K."/>
        </authorList>
    </citation>
    <scope>NUCLEOTIDE SEQUENCE [LARGE SCALE GENOMIC DNA]</scope>
    <source>
        <strain evidence="1 2">DSM 14811</strain>
    </source>
</reference>
<name>A0A2K1P7Q8_9BACT</name>
<gene>
    <name evidence="1" type="ORF">X927_07385</name>
</gene>
<sequence length="83" mass="9674">MNISLIEEYVRNNKEVDILELKEKFHLNQSETNILIPFLRIMDVEIKKINKIEPVCKSCPLSDKCGKGLLNNCYYTNNSTKQI</sequence>
<comment type="caution">
    <text evidence="1">The sequence shown here is derived from an EMBL/GenBank/DDBJ whole genome shotgun (WGS) entry which is preliminary data.</text>
</comment>
<dbReference type="Proteomes" id="UP000236604">
    <property type="component" value="Unassembled WGS sequence"/>
</dbReference>
<proteinExistence type="predicted"/>